<dbReference type="STRING" id="1620.IV67_GL000186"/>
<dbReference type="PATRIC" id="fig|1620.3.peg.190"/>
<dbReference type="InterPro" id="IPR006379">
    <property type="entry name" value="HAD-SF_hydro_IIB"/>
</dbReference>
<dbReference type="PANTHER" id="PTHR10000">
    <property type="entry name" value="PHOSPHOSERINE PHOSPHATASE"/>
    <property type="match status" value="1"/>
</dbReference>
<dbReference type="SUPFAM" id="SSF56784">
    <property type="entry name" value="HAD-like"/>
    <property type="match status" value="1"/>
</dbReference>
<reference evidence="1 2" key="1">
    <citation type="journal article" date="2015" name="Genome Announc.">
        <title>Expanding the biotechnology potential of lactobacilli through comparative genomics of 213 strains and associated genera.</title>
        <authorList>
            <person name="Sun Z."/>
            <person name="Harris H.M."/>
            <person name="McCann A."/>
            <person name="Guo C."/>
            <person name="Argimon S."/>
            <person name="Zhang W."/>
            <person name="Yang X."/>
            <person name="Jeffery I.B."/>
            <person name="Cooney J.C."/>
            <person name="Kagawa T.F."/>
            <person name="Liu W."/>
            <person name="Song Y."/>
            <person name="Salvetti E."/>
            <person name="Wrobel A."/>
            <person name="Rasinkangas P."/>
            <person name="Parkhill J."/>
            <person name="Rea M.C."/>
            <person name="O'Sullivan O."/>
            <person name="Ritari J."/>
            <person name="Douillard F.P."/>
            <person name="Paul Ross R."/>
            <person name="Yang R."/>
            <person name="Briner A.E."/>
            <person name="Felis G.E."/>
            <person name="de Vos W.M."/>
            <person name="Barrangou R."/>
            <person name="Klaenhammer T.R."/>
            <person name="Caufield P.W."/>
            <person name="Cui Y."/>
            <person name="Zhang H."/>
            <person name="O'Toole P.W."/>
        </authorList>
    </citation>
    <scope>NUCLEOTIDE SEQUENCE [LARGE SCALE GENOMIC DNA]</scope>
    <source>
        <strain evidence="1 2">DSM 20014</strain>
    </source>
</reference>
<dbReference type="InterPro" id="IPR036412">
    <property type="entry name" value="HAD-like_sf"/>
</dbReference>
<dbReference type="GO" id="GO:0000287">
    <property type="term" value="F:magnesium ion binding"/>
    <property type="evidence" value="ECO:0007669"/>
    <property type="project" value="TreeGrafter"/>
</dbReference>
<sequence>MKKLIGIDLDQTTLNNDGVVTPRTQEVLRAVQDQGHVVAIITGRSPRLSRDIHEQIGLTSPLVTFNGGLAYHPREDWDDAYDFNFTSDILMDLMLRFEEFRIDGIVAENRTDAWGRSSKIELAPSESLFFPTSVKNRRLLTIDNLPREINETLLYVAPEHQPAVVDYVNKRYGRQDVEAIGWGHGSPIVSVRVNFVNKLIGLTSLQKSYGIEPDQVYAFGDEMNDYEMLSGAAHGIMMKNGNEKLAAVSDAVTQKTNDEDGLADYLENVLKLV</sequence>
<dbReference type="Gene3D" id="3.30.1240.10">
    <property type="match status" value="1"/>
</dbReference>
<dbReference type="Pfam" id="PF08282">
    <property type="entry name" value="Hydrolase_3"/>
    <property type="match status" value="1"/>
</dbReference>
<dbReference type="AlphaFoldDB" id="A0A0R2JH55"/>
<dbReference type="Proteomes" id="UP000051673">
    <property type="component" value="Unassembled WGS sequence"/>
</dbReference>
<dbReference type="NCBIfam" id="TIGR01484">
    <property type="entry name" value="HAD-SF-IIB"/>
    <property type="match status" value="1"/>
</dbReference>
<dbReference type="PANTHER" id="PTHR10000:SF23">
    <property type="entry name" value="5-AMINO-6-(5-PHOSPHO-D-RIBITYLAMINO)URACIL PHOSPHATASE YITU"/>
    <property type="match status" value="1"/>
</dbReference>
<organism evidence="1 2">
    <name type="scientific">Weissella minor</name>
    <dbReference type="NCBI Taxonomy" id="1620"/>
    <lineage>
        <taxon>Bacteria</taxon>
        <taxon>Bacillati</taxon>
        <taxon>Bacillota</taxon>
        <taxon>Bacilli</taxon>
        <taxon>Lactobacillales</taxon>
        <taxon>Lactobacillaceae</taxon>
        <taxon>Weissella</taxon>
    </lineage>
</organism>
<name>A0A0R2JH55_9LACO</name>
<proteinExistence type="predicted"/>
<comment type="caution">
    <text evidence="1">The sequence shown here is derived from an EMBL/GenBank/DDBJ whole genome shotgun (WGS) entry which is preliminary data.</text>
</comment>
<dbReference type="RefSeq" id="WP_057787273.1">
    <property type="nucleotide sequence ID" value="NZ_JQCD01000024.1"/>
</dbReference>
<keyword evidence="2" id="KW-1185">Reference proteome</keyword>
<evidence type="ECO:0000313" key="2">
    <source>
        <dbReference type="Proteomes" id="UP000051673"/>
    </source>
</evidence>
<dbReference type="GO" id="GO:0005829">
    <property type="term" value="C:cytosol"/>
    <property type="evidence" value="ECO:0007669"/>
    <property type="project" value="TreeGrafter"/>
</dbReference>
<dbReference type="InterPro" id="IPR023214">
    <property type="entry name" value="HAD_sf"/>
</dbReference>
<evidence type="ECO:0000313" key="1">
    <source>
        <dbReference type="EMBL" id="KRN76681.1"/>
    </source>
</evidence>
<keyword evidence="1" id="KW-0378">Hydrolase</keyword>
<dbReference type="GO" id="GO:0016791">
    <property type="term" value="F:phosphatase activity"/>
    <property type="evidence" value="ECO:0007669"/>
    <property type="project" value="TreeGrafter"/>
</dbReference>
<gene>
    <name evidence="1" type="ORF">IV67_GL000186</name>
</gene>
<dbReference type="Gene3D" id="3.40.50.1000">
    <property type="entry name" value="HAD superfamily/HAD-like"/>
    <property type="match status" value="1"/>
</dbReference>
<accession>A0A0R2JH55</accession>
<dbReference type="EMBL" id="JQCD01000024">
    <property type="protein sequence ID" value="KRN76681.1"/>
    <property type="molecule type" value="Genomic_DNA"/>
</dbReference>
<protein>
    <submittedName>
        <fullName evidence="1">HAD superfamily hydrolase</fullName>
    </submittedName>
</protein>